<dbReference type="KEGG" id="ago:AGOS_ADR022W"/>
<feature type="transmembrane region" description="Helical" evidence="5">
    <location>
        <begin position="241"/>
        <end position="264"/>
    </location>
</feature>
<dbReference type="OMA" id="QMSLDIY"/>
<evidence type="ECO:0000313" key="7">
    <source>
        <dbReference type="Proteomes" id="UP000000591"/>
    </source>
</evidence>
<evidence type="ECO:0000256" key="5">
    <source>
        <dbReference type="SAM" id="Phobius"/>
    </source>
</evidence>
<evidence type="ECO:0000256" key="2">
    <source>
        <dbReference type="ARBA" id="ARBA00022692"/>
    </source>
</evidence>
<feature type="transmembrane region" description="Helical" evidence="5">
    <location>
        <begin position="73"/>
        <end position="96"/>
    </location>
</feature>
<keyword evidence="2 5" id="KW-0812">Transmembrane</keyword>
<dbReference type="GO" id="GO:0017128">
    <property type="term" value="F:phospholipid scramblase activity"/>
    <property type="evidence" value="ECO:0007669"/>
    <property type="project" value="EnsemblFungi"/>
</dbReference>
<feature type="transmembrane region" description="Helical" evidence="5">
    <location>
        <begin position="45"/>
        <end position="66"/>
    </location>
</feature>
<dbReference type="GeneID" id="4620267"/>
<dbReference type="GO" id="GO:0005802">
    <property type="term" value="C:trans-Golgi network"/>
    <property type="evidence" value="ECO:0000318"/>
    <property type="project" value="GO_Central"/>
</dbReference>
<dbReference type="HOGENOM" id="CLU_049047_1_1_1"/>
<dbReference type="GO" id="GO:0010008">
    <property type="term" value="C:endosome membrane"/>
    <property type="evidence" value="ECO:0007669"/>
    <property type="project" value="EnsemblFungi"/>
</dbReference>
<dbReference type="GO" id="GO:0045332">
    <property type="term" value="P:phospholipid translocation"/>
    <property type="evidence" value="ECO:0000318"/>
    <property type="project" value="GO_Central"/>
</dbReference>
<dbReference type="eggNOG" id="KOG2913">
    <property type="taxonomic scope" value="Eukaryota"/>
</dbReference>
<dbReference type="Pfam" id="PF04193">
    <property type="entry name" value="PQ-loop"/>
    <property type="match status" value="1"/>
</dbReference>
<feature type="transmembrane region" description="Helical" evidence="5">
    <location>
        <begin position="276"/>
        <end position="295"/>
    </location>
</feature>
<keyword evidence="4 5" id="KW-0472">Membrane</keyword>
<dbReference type="GO" id="GO:0005768">
    <property type="term" value="C:endosome"/>
    <property type="evidence" value="ECO:0000318"/>
    <property type="project" value="GO_Central"/>
</dbReference>
<dbReference type="PANTHER" id="PTHR14856">
    <property type="entry name" value="PQ-LOOP REPEAT-CONTAINING PROTEIN 1-LIKE PROTEIN"/>
    <property type="match status" value="1"/>
</dbReference>
<proteinExistence type="predicted"/>
<evidence type="ECO:0000313" key="6">
    <source>
        <dbReference type="EMBL" id="AAS51942.2"/>
    </source>
</evidence>
<keyword evidence="3 5" id="KW-1133">Transmembrane helix</keyword>
<reference evidence="6 7" key="1">
    <citation type="journal article" date="2004" name="Science">
        <title>The Ashbya gossypii genome as a tool for mapping the ancient Saccharomyces cerevisiae genome.</title>
        <authorList>
            <person name="Dietrich F.S."/>
            <person name="Voegeli S."/>
            <person name="Brachat S."/>
            <person name="Lerch A."/>
            <person name="Gates K."/>
            <person name="Steiner S."/>
            <person name="Mohr C."/>
            <person name="Pohlmann R."/>
            <person name="Luedi P."/>
            <person name="Choi S."/>
            <person name="Wing R.A."/>
            <person name="Flavier A."/>
            <person name="Gaffney T.D."/>
            <person name="Philippsen P."/>
        </authorList>
    </citation>
    <scope>NUCLEOTIDE SEQUENCE [LARGE SCALE GENOMIC DNA]</scope>
    <source>
        <strain evidence="7">ATCC 10895 / CBS 109.51 / FGSC 9923 / NRRL Y-1056</strain>
    </source>
</reference>
<dbReference type="InterPro" id="IPR006603">
    <property type="entry name" value="PQ-loop_rpt"/>
</dbReference>
<organism evidence="6 7">
    <name type="scientific">Eremothecium gossypii (strain ATCC 10895 / CBS 109.51 / FGSC 9923 / NRRL Y-1056)</name>
    <name type="common">Yeast</name>
    <name type="synonym">Ashbya gossypii</name>
    <dbReference type="NCBI Taxonomy" id="284811"/>
    <lineage>
        <taxon>Eukaryota</taxon>
        <taxon>Fungi</taxon>
        <taxon>Dikarya</taxon>
        <taxon>Ascomycota</taxon>
        <taxon>Saccharomycotina</taxon>
        <taxon>Saccharomycetes</taxon>
        <taxon>Saccharomycetales</taxon>
        <taxon>Saccharomycetaceae</taxon>
        <taxon>Eremothecium</taxon>
    </lineage>
</organism>
<sequence length="357" mass="41325">MLNSTVIGRDVGEAAAALGGGAPGFGSYWPRIDQFYIPPWLDVQFLANNIISFTPLFSYGTTVWSIKRSKTALGFSIDICATMLIASILRVSYYLITPYDVALLRQSLVMIFIQLILLYTSLCYRPEEYKYESLKPVERFGQLSQDVWQEFFPLCSMGAGWKGIWQAMSWNSFAGYMEKMLLVALYKFLKFFDPGYQRIGAFWQWNNPRYFWLFLLWFTCGQFLMTFFIARVMNLEWLGQWLGSFIGSLGLLIEALLPLPQISILHTLKSVQGFKLILLVSWLCGDILKISYLVFGAKNISMIFFLFALFQMGLDIYIAFIYVYYKYYFPKYRRKSEPPRIEMQMLLSNGEAAAFSV</sequence>
<evidence type="ECO:0000256" key="1">
    <source>
        <dbReference type="ARBA" id="ARBA00004141"/>
    </source>
</evidence>
<dbReference type="GO" id="GO:0005769">
    <property type="term" value="C:early endosome"/>
    <property type="evidence" value="ECO:0007669"/>
    <property type="project" value="EnsemblFungi"/>
</dbReference>
<gene>
    <name evidence="6" type="ORF">AGOS_ADR022W</name>
</gene>
<dbReference type="InterPro" id="IPR052241">
    <property type="entry name" value="SLC66/Scramblase_ANY1"/>
</dbReference>
<dbReference type="GO" id="GO:0036258">
    <property type="term" value="P:multivesicular body assembly"/>
    <property type="evidence" value="ECO:0007669"/>
    <property type="project" value="EnsemblFungi"/>
</dbReference>
<dbReference type="GO" id="GO:0005829">
    <property type="term" value="C:cytosol"/>
    <property type="evidence" value="ECO:0007669"/>
    <property type="project" value="GOC"/>
</dbReference>
<feature type="transmembrane region" description="Helical" evidence="5">
    <location>
        <begin position="301"/>
        <end position="325"/>
    </location>
</feature>
<dbReference type="PANTHER" id="PTHR14856:SF9">
    <property type="entry name" value="PQ-LOOP REPEAT-CONTAINING PROTEIN 1"/>
    <property type="match status" value="1"/>
</dbReference>
<dbReference type="RefSeq" id="NP_984118.2">
    <property type="nucleotide sequence ID" value="NM_209471.2"/>
</dbReference>
<feature type="transmembrane region" description="Helical" evidence="5">
    <location>
        <begin position="102"/>
        <end position="124"/>
    </location>
</feature>
<dbReference type="GO" id="GO:0042147">
    <property type="term" value="P:retrograde transport, endosome to Golgi"/>
    <property type="evidence" value="ECO:0000318"/>
    <property type="project" value="GO_Central"/>
</dbReference>
<dbReference type="FunCoup" id="Q75A96">
    <property type="interactions" value="43"/>
</dbReference>
<dbReference type="Gene3D" id="1.20.1280.290">
    <property type="match status" value="2"/>
</dbReference>
<dbReference type="GO" id="GO:0032588">
    <property type="term" value="C:trans-Golgi network membrane"/>
    <property type="evidence" value="ECO:0007669"/>
    <property type="project" value="EnsemblFungi"/>
</dbReference>
<protein>
    <submittedName>
        <fullName evidence="6">ADR022Wp</fullName>
    </submittedName>
</protein>
<evidence type="ECO:0000256" key="4">
    <source>
        <dbReference type="ARBA" id="ARBA00023136"/>
    </source>
</evidence>
<name>Q75A96_EREGS</name>
<dbReference type="AlphaFoldDB" id="Q75A96"/>
<comment type="subcellular location">
    <subcellularLocation>
        <location evidence="1">Membrane</location>
        <topology evidence="1">Multi-pass membrane protein</topology>
    </subcellularLocation>
</comment>
<dbReference type="OrthoDB" id="292213at2759"/>
<accession>Q75A96</accession>
<feature type="transmembrane region" description="Helical" evidence="5">
    <location>
        <begin position="210"/>
        <end position="229"/>
    </location>
</feature>
<reference evidence="7" key="2">
    <citation type="journal article" date="2013" name="G3 (Bethesda)">
        <title>Genomes of Ashbya fungi isolated from insects reveal four mating-type loci, numerous translocations, lack of transposons, and distinct gene duplications.</title>
        <authorList>
            <person name="Dietrich F.S."/>
            <person name="Voegeli S."/>
            <person name="Kuo S."/>
            <person name="Philippsen P."/>
        </authorList>
    </citation>
    <scope>GENOME REANNOTATION</scope>
    <source>
        <strain evidence="7">ATCC 10895 / CBS 109.51 / FGSC 9923 / NRRL Y-1056</strain>
    </source>
</reference>
<dbReference type="InParanoid" id="Q75A96"/>
<dbReference type="EMBL" id="AE016817">
    <property type="protein sequence ID" value="AAS51942.2"/>
    <property type="molecule type" value="Genomic_DNA"/>
</dbReference>
<keyword evidence="7" id="KW-1185">Reference proteome</keyword>
<dbReference type="Proteomes" id="UP000000591">
    <property type="component" value="Chromosome IV"/>
</dbReference>
<dbReference type="STRING" id="284811.Q75A96"/>
<evidence type="ECO:0000256" key="3">
    <source>
        <dbReference type="ARBA" id="ARBA00022989"/>
    </source>
</evidence>